<comment type="caution">
    <text evidence="5">The sequence shown here is derived from an EMBL/GenBank/DDBJ whole genome shotgun (WGS) entry which is preliminary data.</text>
</comment>
<dbReference type="Pfam" id="PF07859">
    <property type="entry name" value="Abhydrolase_3"/>
    <property type="match status" value="1"/>
</dbReference>
<keyword evidence="6" id="KW-1185">Reference proteome</keyword>
<keyword evidence="2 5" id="KW-0378">Hydrolase</keyword>
<feature type="chain" id="PRO_5046276535" evidence="3">
    <location>
        <begin position="28"/>
        <end position="366"/>
    </location>
</feature>
<dbReference type="RefSeq" id="WP_336545945.1">
    <property type="nucleotide sequence ID" value="NZ_JBBBDM010000011.1"/>
</dbReference>
<evidence type="ECO:0000259" key="4">
    <source>
        <dbReference type="Pfam" id="PF07859"/>
    </source>
</evidence>
<organism evidence="5 6">
    <name type="scientific">Sphingomonas kyungheensis</name>
    <dbReference type="NCBI Taxonomy" id="1069987"/>
    <lineage>
        <taxon>Bacteria</taxon>
        <taxon>Pseudomonadati</taxon>
        <taxon>Pseudomonadota</taxon>
        <taxon>Alphaproteobacteria</taxon>
        <taxon>Sphingomonadales</taxon>
        <taxon>Sphingomonadaceae</taxon>
        <taxon>Sphingomonas</taxon>
    </lineage>
</organism>
<dbReference type="PANTHER" id="PTHR48081:SF30">
    <property type="entry name" value="ACETYL-HYDROLASE LIPR-RELATED"/>
    <property type="match status" value="1"/>
</dbReference>
<dbReference type="InterPro" id="IPR013094">
    <property type="entry name" value="AB_hydrolase_3"/>
</dbReference>
<evidence type="ECO:0000256" key="2">
    <source>
        <dbReference type="ARBA" id="ARBA00022801"/>
    </source>
</evidence>
<gene>
    <name evidence="5" type="ORF">V8201_16160</name>
</gene>
<dbReference type="Gene3D" id="3.40.50.1820">
    <property type="entry name" value="alpha/beta hydrolase"/>
    <property type="match status" value="1"/>
</dbReference>
<evidence type="ECO:0000256" key="1">
    <source>
        <dbReference type="ARBA" id="ARBA00010515"/>
    </source>
</evidence>
<protein>
    <submittedName>
        <fullName evidence="5">Alpha/beta hydrolase fold domain-containing protein</fullName>
    </submittedName>
</protein>
<evidence type="ECO:0000313" key="6">
    <source>
        <dbReference type="Proteomes" id="UP001367771"/>
    </source>
</evidence>
<sequence length="366" mass="38993">MRHGQGRAGRAAMAAILAGGMAVTAVAQTAPAPKPAAAQDGTVALDGVRVPLSDLMSREGADYLRHLIVDKPFGAPAADIRAERARQDGIMRDFLAPMRRRYAVDIAEQRIGGIVTDVVTPSAGIAPENRDRVLINLHGGGFTTGGRSASLVESVPLAAIMRIKVISVDYRMSPEYAFPAGSEDVEAVYRALLKTYRPEHMVLYGCSAGGMLTAEVLSRFHQRKLPMPAAAGVFCASLGALTAGDSALLAGPLNGFTFPPPPPGQRPAMPPMAYLAAARADDPQAYPLVSPDTLRAFPPTLFITGTRAFEMSAALNSHNALARVGVESQFHAWDGMFHGFFYNADLPESREAYAVMAKFFATHMAR</sequence>
<reference evidence="5 6" key="1">
    <citation type="journal article" date="2013" name="Int. J. Syst. Evol. Microbiol.">
        <title>Sphingomonas kyungheensis sp. nov., a bacterium with ginsenoside-converting activity isolated from soil of a ginseng field.</title>
        <authorList>
            <person name="Son H.M."/>
            <person name="Yang J.E."/>
            <person name="Park Y."/>
            <person name="Han C.K."/>
            <person name="Kim S.G."/>
            <person name="Kook M."/>
            <person name="Yi T.H."/>
        </authorList>
    </citation>
    <scope>NUCLEOTIDE SEQUENCE [LARGE SCALE GENOMIC DNA]</scope>
    <source>
        <strain evidence="5 6">LMG 26582</strain>
    </source>
</reference>
<dbReference type="InterPro" id="IPR029058">
    <property type="entry name" value="AB_hydrolase_fold"/>
</dbReference>
<dbReference type="SUPFAM" id="SSF53474">
    <property type="entry name" value="alpha/beta-Hydrolases"/>
    <property type="match status" value="1"/>
</dbReference>
<dbReference type="Proteomes" id="UP001367771">
    <property type="component" value="Unassembled WGS sequence"/>
</dbReference>
<feature type="signal peptide" evidence="3">
    <location>
        <begin position="1"/>
        <end position="27"/>
    </location>
</feature>
<feature type="domain" description="Alpha/beta hydrolase fold-3" evidence="4">
    <location>
        <begin position="134"/>
        <end position="341"/>
    </location>
</feature>
<name>A0ABU8H6M8_9SPHN</name>
<accession>A0ABU8H6M8</accession>
<comment type="similarity">
    <text evidence="1">Belongs to the 'GDXG' lipolytic enzyme family.</text>
</comment>
<dbReference type="GO" id="GO:0016787">
    <property type="term" value="F:hydrolase activity"/>
    <property type="evidence" value="ECO:0007669"/>
    <property type="project" value="UniProtKB-KW"/>
</dbReference>
<dbReference type="PANTHER" id="PTHR48081">
    <property type="entry name" value="AB HYDROLASE SUPERFAMILY PROTEIN C4A8.06C"/>
    <property type="match status" value="1"/>
</dbReference>
<evidence type="ECO:0000256" key="3">
    <source>
        <dbReference type="SAM" id="SignalP"/>
    </source>
</evidence>
<dbReference type="EMBL" id="JBBBDM010000011">
    <property type="protein sequence ID" value="MEI5688629.1"/>
    <property type="molecule type" value="Genomic_DNA"/>
</dbReference>
<proteinExistence type="inferred from homology"/>
<evidence type="ECO:0000313" key="5">
    <source>
        <dbReference type="EMBL" id="MEI5688629.1"/>
    </source>
</evidence>
<keyword evidence="3" id="KW-0732">Signal</keyword>
<dbReference type="InterPro" id="IPR050300">
    <property type="entry name" value="GDXG_lipolytic_enzyme"/>
</dbReference>